<proteinExistence type="predicted"/>
<dbReference type="InterPro" id="IPR003593">
    <property type="entry name" value="AAA+_ATPase"/>
</dbReference>
<evidence type="ECO:0000259" key="1">
    <source>
        <dbReference type="SMART" id="SM00382"/>
    </source>
</evidence>
<dbReference type="OrthoDB" id="9810148at2"/>
<evidence type="ECO:0000313" key="3">
    <source>
        <dbReference type="Proteomes" id="UP000267841"/>
    </source>
</evidence>
<organism evidence="2 3">
    <name type="scientific">Hydrogenivirga caldilitoris</name>
    <dbReference type="NCBI Taxonomy" id="246264"/>
    <lineage>
        <taxon>Bacteria</taxon>
        <taxon>Pseudomonadati</taxon>
        <taxon>Aquificota</taxon>
        <taxon>Aquificia</taxon>
        <taxon>Aquificales</taxon>
        <taxon>Aquificaceae</taxon>
        <taxon>Hydrogenivirga</taxon>
    </lineage>
</organism>
<dbReference type="SMART" id="SM00382">
    <property type="entry name" value="AAA"/>
    <property type="match status" value="1"/>
</dbReference>
<keyword evidence="3" id="KW-1185">Reference proteome</keyword>
<dbReference type="SUPFAM" id="SSF52540">
    <property type="entry name" value="P-loop containing nucleoside triphosphate hydrolases"/>
    <property type="match status" value="1"/>
</dbReference>
<reference evidence="2 3" key="1">
    <citation type="submission" date="2018-10" db="EMBL/GenBank/DDBJ databases">
        <title>Genomic Encyclopedia of Archaeal and Bacterial Type Strains, Phase II (KMG-II): from individual species to whole genera.</title>
        <authorList>
            <person name="Goeker M."/>
        </authorList>
    </citation>
    <scope>NUCLEOTIDE SEQUENCE [LARGE SCALE GENOMIC DNA]</scope>
    <source>
        <strain evidence="2 3">DSM 16510</strain>
    </source>
</reference>
<sequence>MHLKDQSKVKGFLEKLYREGKLPGGFLFYGPPGVGKTTAALDFAKGVLCLKGEAWGCNECVSCIHYGRVVQDIVSGNWESISVYEDSNGKRVFKYLSGEHPDFVYLPPLGGSIKIDQVRALREFAYMRPALSHRKVIIVDDAHTMTTEAGNAILKILEEPPADTLFILISNGKEQVLPTIVSRTYQIEFFPLEEEAFYELLGREDRDLYQSSGGSYTVAKIIEEKGELIKLLSEFLSLRPDKVYEVAIKLDKREVEDKELFLDLLEDKLRETFLKEGLSYDRFDMLVKRISEVRAGLGRGLRFSLGLLSLYALWR</sequence>
<dbReference type="RefSeq" id="WP_121012529.1">
    <property type="nucleotide sequence ID" value="NZ_RCCJ01000001.1"/>
</dbReference>
<gene>
    <name evidence="2" type="ORF">BCF55_1615</name>
</gene>
<protein>
    <submittedName>
        <fullName evidence="2">DNA polymerase-3 subunit delta</fullName>
    </submittedName>
</protein>
<feature type="domain" description="AAA+ ATPase" evidence="1">
    <location>
        <begin position="22"/>
        <end position="193"/>
    </location>
</feature>
<dbReference type="CDD" id="cd00009">
    <property type="entry name" value="AAA"/>
    <property type="match status" value="1"/>
</dbReference>
<name>A0A497XQQ4_9AQUI</name>
<dbReference type="Gene3D" id="3.40.50.300">
    <property type="entry name" value="P-loop containing nucleotide triphosphate hydrolases"/>
    <property type="match status" value="1"/>
</dbReference>
<dbReference type="InterPro" id="IPR050238">
    <property type="entry name" value="DNA_Rep/Repair_Clamp_Loader"/>
</dbReference>
<dbReference type="EMBL" id="RCCJ01000001">
    <property type="protein sequence ID" value="RLJ71316.1"/>
    <property type="molecule type" value="Genomic_DNA"/>
</dbReference>
<evidence type="ECO:0000313" key="2">
    <source>
        <dbReference type="EMBL" id="RLJ71316.1"/>
    </source>
</evidence>
<dbReference type="InterPro" id="IPR027417">
    <property type="entry name" value="P-loop_NTPase"/>
</dbReference>
<comment type="caution">
    <text evidence="2">The sequence shown here is derived from an EMBL/GenBank/DDBJ whole genome shotgun (WGS) entry which is preliminary data.</text>
</comment>
<dbReference type="AlphaFoldDB" id="A0A497XQQ4"/>
<dbReference type="PANTHER" id="PTHR11669">
    <property type="entry name" value="REPLICATION FACTOR C / DNA POLYMERASE III GAMMA-TAU SUBUNIT"/>
    <property type="match status" value="1"/>
</dbReference>
<dbReference type="PANTHER" id="PTHR11669:SF8">
    <property type="entry name" value="DNA POLYMERASE III SUBUNIT DELTA"/>
    <property type="match status" value="1"/>
</dbReference>
<accession>A0A497XQQ4</accession>
<dbReference type="GO" id="GO:0006261">
    <property type="term" value="P:DNA-templated DNA replication"/>
    <property type="evidence" value="ECO:0007669"/>
    <property type="project" value="TreeGrafter"/>
</dbReference>
<dbReference type="Pfam" id="PF13177">
    <property type="entry name" value="DNA_pol3_delta2"/>
    <property type="match status" value="1"/>
</dbReference>
<dbReference type="Proteomes" id="UP000267841">
    <property type="component" value="Unassembled WGS sequence"/>
</dbReference>